<dbReference type="HOGENOM" id="CLU_3229611_0_0_10"/>
<organism evidence="1 2">
    <name type="scientific">Bacteroides fragilis CL07T12C05</name>
    <dbReference type="NCBI Taxonomy" id="997883"/>
    <lineage>
        <taxon>Bacteria</taxon>
        <taxon>Pseudomonadati</taxon>
        <taxon>Bacteroidota</taxon>
        <taxon>Bacteroidia</taxon>
        <taxon>Bacteroidales</taxon>
        <taxon>Bacteroidaceae</taxon>
        <taxon>Bacteroides</taxon>
    </lineage>
</organism>
<evidence type="ECO:0000313" key="2">
    <source>
        <dbReference type="Proteomes" id="UP000003879"/>
    </source>
</evidence>
<name>A0A0E2ASH2_BACFG</name>
<dbReference type="EMBL" id="AGXN01000010">
    <property type="protein sequence ID" value="EIY97126.1"/>
    <property type="molecule type" value="Genomic_DNA"/>
</dbReference>
<evidence type="ECO:0000313" key="1">
    <source>
        <dbReference type="EMBL" id="EIY97126.1"/>
    </source>
</evidence>
<dbReference type="AlphaFoldDB" id="A0A0E2ASH2"/>
<dbReference type="Proteomes" id="UP000003879">
    <property type="component" value="Unassembled WGS sequence"/>
</dbReference>
<reference evidence="1 2" key="1">
    <citation type="submission" date="2012-02" db="EMBL/GenBank/DDBJ databases">
        <title>The Genome Sequence of Bacteroides fragilis CL07T12C05.</title>
        <authorList>
            <consortium name="The Broad Institute Genome Sequencing Platform"/>
            <person name="Earl A."/>
            <person name="Ward D."/>
            <person name="Feldgarden M."/>
            <person name="Gevers D."/>
            <person name="Zitomersky N.L."/>
            <person name="Coyne M.J."/>
            <person name="Comstock L.E."/>
            <person name="Young S.K."/>
            <person name="Zeng Q."/>
            <person name="Gargeya S."/>
            <person name="Fitzgerald M."/>
            <person name="Haas B."/>
            <person name="Abouelleil A."/>
            <person name="Alvarado L."/>
            <person name="Arachchi H.M."/>
            <person name="Berlin A."/>
            <person name="Chapman S.B."/>
            <person name="Gearin G."/>
            <person name="Goldberg J."/>
            <person name="Griggs A."/>
            <person name="Gujja S."/>
            <person name="Hansen M."/>
            <person name="Heiman D."/>
            <person name="Howarth C."/>
            <person name="Larimer J."/>
            <person name="Lui A."/>
            <person name="MacDonald P.J.P."/>
            <person name="McCowen C."/>
            <person name="Montmayeur A."/>
            <person name="Murphy C."/>
            <person name="Neiman D."/>
            <person name="Pearson M."/>
            <person name="Priest M."/>
            <person name="Roberts A."/>
            <person name="Saif S."/>
            <person name="Shea T."/>
            <person name="Sisk P."/>
            <person name="Stolte C."/>
            <person name="Sykes S."/>
            <person name="Wortman J."/>
            <person name="Nusbaum C."/>
            <person name="Birren B."/>
        </authorList>
    </citation>
    <scope>NUCLEOTIDE SEQUENCE [LARGE SCALE GENOMIC DNA]</scope>
    <source>
        <strain evidence="1 2">CL07T12C05</strain>
    </source>
</reference>
<protein>
    <submittedName>
        <fullName evidence="1">Uncharacterized protein</fullName>
    </submittedName>
</protein>
<comment type="caution">
    <text evidence="1">The sequence shown here is derived from an EMBL/GenBank/DDBJ whole genome shotgun (WGS) entry which is preliminary data.</text>
</comment>
<accession>A0A0E2ASH2</accession>
<proteinExistence type="predicted"/>
<gene>
    <name evidence="1" type="ORF">HMPREF1056_01839</name>
</gene>
<sequence length="43" mass="5026">MLLFHSQKISQKPENYKEMSLEHISLAFCTDETKTPRLFRVGA</sequence>